<reference evidence="1" key="1">
    <citation type="journal article" date="2020" name="Fungal Divers.">
        <title>Resolving the Mortierellaceae phylogeny through synthesis of multi-gene phylogenetics and phylogenomics.</title>
        <authorList>
            <person name="Vandepol N."/>
            <person name="Liber J."/>
            <person name="Desiro A."/>
            <person name="Na H."/>
            <person name="Kennedy M."/>
            <person name="Barry K."/>
            <person name="Grigoriev I.V."/>
            <person name="Miller A.N."/>
            <person name="O'Donnell K."/>
            <person name="Stajich J.E."/>
            <person name="Bonito G."/>
        </authorList>
    </citation>
    <scope>NUCLEOTIDE SEQUENCE</scope>
    <source>
        <strain evidence="1">NVP60</strain>
    </source>
</reference>
<keyword evidence="2" id="KW-1185">Reference proteome</keyword>
<evidence type="ECO:0000313" key="1">
    <source>
        <dbReference type="EMBL" id="KAG0295018.1"/>
    </source>
</evidence>
<proteinExistence type="predicted"/>
<organism evidence="1 2">
    <name type="scientific">Linnemannia gamsii</name>
    <dbReference type="NCBI Taxonomy" id="64522"/>
    <lineage>
        <taxon>Eukaryota</taxon>
        <taxon>Fungi</taxon>
        <taxon>Fungi incertae sedis</taxon>
        <taxon>Mucoromycota</taxon>
        <taxon>Mortierellomycotina</taxon>
        <taxon>Mortierellomycetes</taxon>
        <taxon>Mortierellales</taxon>
        <taxon>Mortierellaceae</taxon>
        <taxon>Linnemannia</taxon>
    </lineage>
</organism>
<dbReference type="AlphaFoldDB" id="A0A9P6UGI2"/>
<dbReference type="EMBL" id="JAAAIN010002271">
    <property type="protein sequence ID" value="KAG0295018.1"/>
    <property type="molecule type" value="Genomic_DNA"/>
</dbReference>
<accession>A0A9P6UGI2</accession>
<dbReference type="Proteomes" id="UP000823405">
    <property type="component" value="Unassembled WGS sequence"/>
</dbReference>
<evidence type="ECO:0000313" key="2">
    <source>
        <dbReference type="Proteomes" id="UP000823405"/>
    </source>
</evidence>
<comment type="caution">
    <text evidence="1">The sequence shown here is derived from an EMBL/GenBank/DDBJ whole genome shotgun (WGS) entry which is preliminary data.</text>
</comment>
<sequence>MFTTRKISLLVVMVASVGILGLTSINSHGPTFALAAPAPAPVLGSTLGSFARVRRDDPDFASGLSCEDGEAGDQVCADDCFDFEEYESGYCKAGQCYCHD</sequence>
<gene>
    <name evidence="1" type="ORF">BGZ97_004927</name>
</gene>
<name>A0A9P6UGI2_9FUNG</name>
<protein>
    <submittedName>
        <fullName evidence="1">Uncharacterized protein</fullName>
    </submittedName>
</protein>